<dbReference type="Proteomes" id="UP000233556">
    <property type="component" value="Unassembled WGS sequence"/>
</dbReference>
<reference evidence="2" key="1">
    <citation type="submission" date="2017-11" db="EMBL/GenBank/DDBJ databases">
        <authorList>
            <person name="Lima N.C."/>
            <person name="Parody-Merino A.M."/>
            <person name="Battley P.F."/>
            <person name="Fidler A.E."/>
            <person name="Prosdocimi F."/>
        </authorList>
    </citation>
    <scope>NUCLEOTIDE SEQUENCE [LARGE SCALE GENOMIC DNA]</scope>
</reference>
<sequence>MIKGMKHITYEERLRDLGLFSLEKRRLRGDLINSYTYLKGGCQEDAVRLLSVMPGDKTRGNAQNLEHRKFHRNMQKNFITLRVPEHCNRLPREAEEFPSLEIFKTRLDVFLPSLL</sequence>
<organism evidence="1 2">
    <name type="scientific">Limosa lapponica baueri</name>
    <dbReference type="NCBI Taxonomy" id="1758121"/>
    <lineage>
        <taxon>Eukaryota</taxon>
        <taxon>Metazoa</taxon>
        <taxon>Chordata</taxon>
        <taxon>Craniata</taxon>
        <taxon>Vertebrata</taxon>
        <taxon>Euteleostomi</taxon>
        <taxon>Archelosauria</taxon>
        <taxon>Archosauria</taxon>
        <taxon>Dinosauria</taxon>
        <taxon>Saurischia</taxon>
        <taxon>Theropoda</taxon>
        <taxon>Coelurosauria</taxon>
        <taxon>Aves</taxon>
        <taxon>Neognathae</taxon>
        <taxon>Neoaves</taxon>
        <taxon>Charadriiformes</taxon>
        <taxon>Scolopacidae</taxon>
        <taxon>Limosa</taxon>
    </lineage>
</organism>
<evidence type="ECO:0000313" key="2">
    <source>
        <dbReference type="Proteomes" id="UP000233556"/>
    </source>
</evidence>
<name>A0A2I0UC70_LIMLA</name>
<gene>
    <name evidence="1" type="ORF">llap_6067</name>
</gene>
<reference evidence="2" key="2">
    <citation type="submission" date="2017-12" db="EMBL/GenBank/DDBJ databases">
        <title>Genome sequence of the Bar-tailed Godwit (Limosa lapponica baueri).</title>
        <authorList>
            <person name="Lima N.C.B."/>
            <person name="Parody-Merino A.M."/>
            <person name="Battley P.F."/>
            <person name="Fidler A.E."/>
            <person name="Prosdocimi F."/>
        </authorList>
    </citation>
    <scope>NUCLEOTIDE SEQUENCE [LARGE SCALE GENOMIC DNA]</scope>
</reference>
<evidence type="ECO:0000313" key="1">
    <source>
        <dbReference type="EMBL" id="PKU43635.1"/>
    </source>
</evidence>
<dbReference type="EMBL" id="KZ505883">
    <property type="protein sequence ID" value="PKU43635.1"/>
    <property type="molecule type" value="Genomic_DNA"/>
</dbReference>
<dbReference type="OrthoDB" id="419189at2759"/>
<protein>
    <recommendedName>
        <fullName evidence="3">Rna-directed dna polymerase from mobile element jockey-like</fullName>
    </recommendedName>
</protein>
<keyword evidence="2" id="KW-1185">Reference proteome</keyword>
<accession>A0A2I0UC70</accession>
<dbReference type="AlphaFoldDB" id="A0A2I0UC70"/>
<proteinExistence type="predicted"/>
<evidence type="ECO:0008006" key="3">
    <source>
        <dbReference type="Google" id="ProtNLM"/>
    </source>
</evidence>